<dbReference type="RefSeq" id="WP_237052733.1">
    <property type="nucleotide sequence ID" value="NZ_JAKJPO010000001.1"/>
</dbReference>
<keyword evidence="1" id="KW-1133">Transmembrane helix</keyword>
<keyword evidence="1" id="KW-0812">Transmembrane</keyword>
<proteinExistence type="predicted"/>
<keyword evidence="3" id="KW-1185">Reference proteome</keyword>
<evidence type="ECO:0000313" key="2">
    <source>
        <dbReference type="EMBL" id="MCF7220343.1"/>
    </source>
</evidence>
<organism evidence="2 3">
    <name type="scientific">Marilutibacter chinensis</name>
    <dbReference type="NCBI Taxonomy" id="2912247"/>
    <lineage>
        <taxon>Bacteria</taxon>
        <taxon>Pseudomonadati</taxon>
        <taxon>Pseudomonadota</taxon>
        <taxon>Gammaproteobacteria</taxon>
        <taxon>Lysobacterales</taxon>
        <taxon>Lysobacteraceae</taxon>
        <taxon>Marilutibacter</taxon>
    </lineage>
</organism>
<protein>
    <submittedName>
        <fullName evidence="2">Uncharacterized protein</fullName>
    </submittedName>
</protein>
<evidence type="ECO:0000256" key="1">
    <source>
        <dbReference type="SAM" id="Phobius"/>
    </source>
</evidence>
<accession>A0ABS9HNZ1</accession>
<feature type="transmembrane region" description="Helical" evidence="1">
    <location>
        <begin position="20"/>
        <end position="43"/>
    </location>
</feature>
<dbReference type="Proteomes" id="UP001430796">
    <property type="component" value="Unassembled WGS sequence"/>
</dbReference>
<sequence length="48" mass="4989">MRDDRPPRTNLKVGGSGSLVVALLIVVLVLLAALGILPGPIAWEVLGQ</sequence>
<dbReference type="EMBL" id="JAKJPO010000001">
    <property type="protein sequence ID" value="MCF7220343.1"/>
    <property type="molecule type" value="Genomic_DNA"/>
</dbReference>
<reference evidence="2 3" key="2">
    <citation type="submission" date="2022-01" db="EMBL/GenBank/DDBJ databases">
        <title>Lysobacter chinensis sp. nov., a bacterium isolated from cow dung compost.</title>
        <authorList>
            <person name="Liu Y."/>
        </authorList>
    </citation>
    <scope>NUCLEOTIDE SEQUENCE [LARGE SCALE GENOMIC DNA]</scope>
    <source>
        <strain evidence="2 3">TLK-CK17</strain>
    </source>
</reference>
<comment type="caution">
    <text evidence="2">The sequence shown here is derived from an EMBL/GenBank/DDBJ whole genome shotgun (WGS) entry which is preliminary data.</text>
</comment>
<name>A0ABS9HNZ1_9GAMM</name>
<reference evidence="2 3" key="3">
    <citation type="submission" date="2022-01" db="EMBL/GenBank/DDBJ databases">
        <authorList>
            <person name="Zhou L.Y."/>
        </authorList>
    </citation>
    <scope>NUCLEOTIDE SEQUENCE [LARGE SCALE GENOMIC DNA]</scope>
    <source>
        <strain evidence="2 3">TLK-CK17</strain>
    </source>
</reference>
<keyword evidence="1" id="KW-0472">Membrane</keyword>
<reference evidence="3" key="1">
    <citation type="submission" date="2022-01" db="EMBL/GenBank/DDBJ databases">
        <title>Lysobacter chinensis sp. nov., a bacterium isolated from cow dung compost.</title>
        <authorList>
            <person name="Zhou L.Y."/>
        </authorList>
    </citation>
    <scope>NUCLEOTIDE SEQUENCE [LARGE SCALE GENOMIC DNA]</scope>
    <source>
        <strain evidence="3">TLK-CK17</strain>
    </source>
</reference>
<evidence type="ECO:0000313" key="3">
    <source>
        <dbReference type="Proteomes" id="UP001430796"/>
    </source>
</evidence>
<gene>
    <name evidence="2" type="ORF">L3V18_00860</name>
</gene>